<proteinExistence type="predicted"/>
<dbReference type="EMBL" id="MN740877">
    <property type="protein sequence ID" value="QHU16199.1"/>
    <property type="molecule type" value="Genomic_DNA"/>
</dbReference>
<evidence type="ECO:0000259" key="2">
    <source>
        <dbReference type="Pfam" id="PF23983"/>
    </source>
</evidence>
<protein>
    <recommendedName>
        <fullName evidence="2">Minor capsid protein P11 C-terminal conserved region domain-containing protein</fullName>
    </recommendedName>
</protein>
<name>A0A6C0KEY8_9ZZZZ</name>
<sequence length="189" mass="20005">MVIGKNMLKKLSTTHVLLIAALVVLGYSLYNYSVSKSSVKDALTNDTSNTGSDLYSSCCSPKDGAVSPSEPLGQNETPSDAQGIQSSAFGLPPSCAKRNVADPAELLPKDENSDWAKLNPVGAGDLQNVNLLQAGYHIGIDTVGQSLRNANLQVRSEPANPQMTVGPWNNSTIEPDLIRRPLEVGCGPQ</sequence>
<reference evidence="3" key="1">
    <citation type="journal article" date="2020" name="Nature">
        <title>Giant virus diversity and host interactions through global metagenomics.</title>
        <authorList>
            <person name="Schulz F."/>
            <person name="Roux S."/>
            <person name="Paez-Espino D."/>
            <person name="Jungbluth S."/>
            <person name="Walsh D.A."/>
            <person name="Denef V.J."/>
            <person name="McMahon K.D."/>
            <person name="Konstantinidis K.T."/>
            <person name="Eloe-Fadrosh E.A."/>
            <person name="Kyrpides N.C."/>
            <person name="Woyke T."/>
        </authorList>
    </citation>
    <scope>NUCLEOTIDE SEQUENCE</scope>
    <source>
        <strain evidence="3">GVMAG-S-3300011013-78</strain>
    </source>
</reference>
<dbReference type="AlphaFoldDB" id="A0A6C0KEY8"/>
<feature type="region of interest" description="Disordered" evidence="1">
    <location>
        <begin position="59"/>
        <end position="88"/>
    </location>
</feature>
<feature type="domain" description="Minor capsid protein P11 C-terminal conserved region" evidence="2">
    <location>
        <begin position="102"/>
        <end position="183"/>
    </location>
</feature>
<evidence type="ECO:0000256" key="1">
    <source>
        <dbReference type="SAM" id="MobiDB-lite"/>
    </source>
</evidence>
<evidence type="ECO:0000313" key="3">
    <source>
        <dbReference type="EMBL" id="QHU16199.1"/>
    </source>
</evidence>
<dbReference type="Pfam" id="PF23983">
    <property type="entry name" value="P11_C"/>
    <property type="match status" value="1"/>
</dbReference>
<organism evidence="3">
    <name type="scientific">viral metagenome</name>
    <dbReference type="NCBI Taxonomy" id="1070528"/>
    <lineage>
        <taxon>unclassified sequences</taxon>
        <taxon>metagenomes</taxon>
        <taxon>organismal metagenomes</taxon>
    </lineage>
</organism>
<accession>A0A6C0KEY8</accession>
<dbReference type="InterPro" id="IPR055730">
    <property type="entry name" value="P11_C"/>
</dbReference>
<feature type="compositionally biased region" description="Polar residues" evidence="1">
    <location>
        <begin position="72"/>
        <end position="88"/>
    </location>
</feature>